<evidence type="ECO:0000313" key="3">
    <source>
        <dbReference type="Proteomes" id="UP000472755"/>
    </source>
</evidence>
<accession>A0A6L6LUP1</accession>
<dbReference type="EMBL" id="WMZU01000029">
    <property type="protein sequence ID" value="MTS28542.1"/>
    <property type="molecule type" value="Genomic_DNA"/>
</dbReference>
<evidence type="ECO:0000259" key="1">
    <source>
        <dbReference type="Pfam" id="PF12965"/>
    </source>
</evidence>
<proteinExistence type="predicted"/>
<dbReference type="Proteomes" id="UP000472755">
    <property type="component" value="Unassembled WGS sequence"/>
</dbReference>
<sequence>MCHTSEFGITIYDVLTLGGAQQVGTPSRKGEIKVLCPHGVKTSRGKTATFDVNLAKSNFKCYRECTDCIGHGGMLDLYNLLCGSGADRKTAYAEIVSKLKYGDLPKSERLAEPAFVPQKMQGNAADAPVLDKAYRAFLATLTLSERHRANLLSRGLTERAIQQGLYKSVPQGQAMWKKSLDALERQGIMLQGVPGFYRKNGRYCAATFRSGFFIPYFDEKGRICGMQIRFDTVKESDKRYLWFSSAGYEDGCSARNITSYGAPSQMPVVDSGRLVFVTEGALKAAAANALDAKHHPIIAIGGVSCYGQWEETCRYLQSKNIRFVADAFDSDRETNASVQKSLEKLYSIAAQYGIRMQRCDWGTAQKGVDDFLLGAAVQTDDGVILSSLWDPRKFVPPVRYIKKNMPAMFKPPVKKPKIA</sequence>
<reference evidence="2 3" key="1">
    <citation type="journal article" date="2019" name="Nat. Med.">
        <title>A library of human gut bacterial isolates paired with longitudinal multiomics data enables mechanistic microbiome research.</title>
        <authorList>
            <person name="Poyet M."/>
            <person name="Groussin M."/>
            <person name="Gibbons S.M."/>
            <person name="Avila-Pacheco J."/>
            <person name="Jiang X."/>
            <person name="Kearney S.M."/>
            <person name="Perrotta A.R."/>
            <person name="Berdy B."/>
            <person name="Zhao S."/>
            <person name="Lieberman T.D."/>
            <person name="Swanson P.K."/>
            <person name="Smith M."/>
            <person name="Roesemann S."/>
            <person name="Alexander J.E."/>
            <person name="Rich S.A."/>
            <person name="Livny J."/>
            <person name="Vlamakis H."/>
            <person name="Clish C."/>
            <person name="Bullock K."/>
            <person name="Deik A."/>
            <person name="Scott J."/>
            <person name="Pierce K.A."/>
            <person name="Xavier R.J."/>
            <person name="Alm E.J."/>
        </authorList>
    </citation>
    <scope>NUCLEOTIDE SEQUENCE [LARGE SCALE GENOMIC DNA]</scope>
    <source>
        <strain evidence="2 3">BIOML-A4</strain>
    </source>
</reference>
<name>A0A6L6LUP1_9FIRM</name>
<evidence type="ECO:0000313" key="2">
    <source>
        <dbReference type="EMBL" id="MTS28542.1"/>
    </source>
</evidence>
<feature type="domain" description="DUF3854" evidence="1">
    <location>
        <begin position="275"/>
        <end position="375"/>
    </location>
</feature>
<dbReference type="InterPro" id="IPR024385">
    <property type="entry name" value="DUF3854"/>
</dbReference>
<dbReference type="Pfam" id="PF12965">
    <property type="entry name" value="DUF3854"/>
    <property type="match status" value="1"/>
</dbReference>
<dbReference type="RefSeq" id="WP_155202647.1">
    <property type="nucleotide sequence ID" value="NZ_WMZN01000032.1"/>
</dbReference>
<gene>
    <name evidence="2" type="ORF">GMD59_14790</name>
</gene>
<dbReference type="AlphaFoldDB" id="A0A6L6LUP1"/>
<comment type="caution">
    <text evidence="2">The sequence shown here is derived from an EMBL/GenBank/DDBJ whole genome shotgun (WGS) entry which is preliminary data.</text>
</comment>
<protein>
    <submittedName>
        <fullName evidence="2">DUF3854 domain-containing protein</fullName>
    </submittedName>
</protein>
<organism evidence="2 3">
    <name type="scientific">Ruthenibacterium lactatiformans</name>
    <dbReference type="NCBI Taxonomy" id="1550024"/>
    <lineage>
        <taxon>Bacteria</taxon>
        <taxon>Bacillati</taxon>
        <taxon>Bacillota</taxon>
        <taxon>Clostridia</taxon>
        <taxon>Eubacteriales</taxon>
        <taxon>Oscillospiraceae</taxon>
        <taxon>Ruthenibacterium</taxon>
    </lineage>
</organism>